<evidence type="ECO:0008006" key="3">
    <source>
        <dbReference type="Google" id="ProtNLM"/>
    </source>
</evidence>
<gene>
    <name evidence="1" type="ORF">JY572_19975</name>
</gene>
<protein>
    <recommendedName>
        <fullName evidence="3">4-vinyl reductase 4VR domain-containing protein</fullName>
    </recommendedName>
</protein>
<dbReference type="Proteomes" id="UP000663090">
    <property type="component" value="Chromosome"/>
</dbReference>
<dbReference type="EMBL" id="CP071091">
    <property type="protein sequence ID" value="QSQ10725.1"/>
    <property type="molecule type" value="Genomic_DNA"/>
</dbReference>
<name>A0ABX7MWB5_9BACT</name>
<accession>A0ABX7MWB5</accession>
<reference evidence="1 2" key="1">
    <citation type="submission" date="2021-02" db="EMBL/GenBank/DDBJ databases">
        <title>De Novo genome assembly of isolated myxobacteria.</title>
        <authorList>
            <person name="Stevens D.C."/>
        </authorList>
    </citation>
    <scope>NUCLEOTIDE SEQUENCE [LARGE SCALE GENOMIC DNA]</scope>
    <source>
        <strain evidence="1 2">SCHIC003</strain>
    </source>
</reference>
<dbReference type="RefSeq" id="WP_206712493.1">
    <property type="nucleotide sequence ID" value="NZ_CP071091.1"/>
</dbReference>
<evidence type="ECO:0000313" key="1">
    <source>
        <dbReference type="EMBL" id="QSQ10725.1"/>
    </source>
</evidence>
<sequence length="198" mass="21530">MSQFSYEPGITVTGVSVASIVEAIQSFSVLVNTLLDVMKVPARGATGERAIDPNVWYPMEDYLLAYKKIDTLLGGRGLEKVGTMIPKNAVFPANITDIHKALASLDVAFHMNHRKNGKDMFNPATGEMLEGIGHYTYTPASGKNEGTVVCNNPYPCRFDQGLVKGMALRFMPNAVVTHDASHGCRQKGGDSCTFVVTW</sequence>
<keyword evidence="2" id="KW-1185">Reference proteome</keyword>
<proteinExistence type="predicted"/>
<evidence type="ECO:0000313" key="2">
    <source>
        <dbReference type="Proteomes" id="UP000663090"/>
    </source>
</evidence>
<organism evidence="1 2">
    <name type="scientific">Myxococcus landrumensis</name>
    <dbReference type="NCBI Taxonomy" id="2813577"/>
    <lineage>
        <taxon>Bacteria</taxon>
        <taxon>Pseudomonadati</taxon>
        <taxon>Myxococcota</taxon>
        <taxon>Myxococcia</taxon>
        <taxon>Myxococcales</taxon>
        <taxon>Cystobacterineae</taxon>
        <taxon>Myxococcaceae</taxon>
        <taxon>Myxococcus</taxon>
    </lineage>
</organism>